<protein>
    <submittedName>
        <fullName evidence="1">Uncharacterized protein</fullName>
    </submittedName>
</protein>
<name>A0A0F9U7P4_9ZZZZ</name>
<accession>A0A0F9U7P4</accession>
<proteinExistence type="predicted"/>
<reference evidence="1" key="1">
    <citation type="journal article" date="2015" name="Nature">
        <title>Complex archaea that bridge the gap between prokaryotes and eukaryotes.</title>
        <authorList>
            <person name="Spang A."/>
            <person name="Saw J.H."/>
            <person name="Jorgensen S.L."/>
            <person name="Zaremba-Niedzwiedzka K."/>
            <person name="Martijn J."/>
            <person name="Lind A.E."/>
            <person name="van Eijk R."/>
            <person name="Schleper C."/>
            <person name="Guy L."/>
            <person name="Ettema T.J."/>
        </authorList>
    </citation>
    <scope>NUCLEOTIDE SEQUENCE</scope>
</reference>
<dbReference type="EMBL" id="LAZR01000187">
    <property type="protein sequence ID" value="KKN83327.1"/>
    <property type="molecule type" value="Genomic_DNA"/>
</dbReference>
<dbReference type="AlphaFoldDB" id="A0A0F9U7P4"/>
<organism evidence="1">
    <name type="scientific">marine sediment metagenome</name>
    <dbReference type="NCBI Taxonomy" id="412755"/>
    <lineage>
        <taxon>unclassified sequences</taxon>
        <taxon>metagenomes</taxon>
        <taxon>ecological metagenomes</taxon>
    </lineage>
</organism>
<gene>
    <name evidence="1" type="ORF">LCGC14_0300760</name>
</gene>
<evidence type="ECO:0000313" key="1">
    <source>
        <dbReference type="EMBL" id="KKN83327.1"/>
    </source>
</evidence>
<sequence>MPCKSVPFSSLHVILGAGRGSRFSVSASAAGGFSACAENDGEGWGSGSLTPSGTEQLKQITELNYGSVLELSVDGIYAVKATIFSTIDSGVVRVNHPSPELLDKLKRY</sequence>
<comment type="caution">
    <text evidence="1">The sequence shown here is derived from an EMBL/GenBank/DDBJ whole genome shotgun (WGS) entry which is preliminary data.</text>
</comment>